<gene>
    <name evidence="2" type="ORF">TNCT_622791</name>
</gene>
<feature type="domain" description="BTB" evidence="1">
    <location>
        <begin position="38"/>
        <end position="93"/>
    </location>
</feature>
<sequence>MIEECNFVSLACDECVVQSENGSLKEGINTLFLEKKLFDVNLRVEEKTLPAHKAVLGSRSPVLKAMFKHDAQEKRAAISWIFQTSISALFHVC</sequence>
<dbReference type="PANTHER" id="PTHR24410:SF23">
    <property type="entry name" value="BTB DOMAIN-CONTAINING PROTEIN-RELATED"/>
    <property type="match status" value="1"/>
</dbReference>
<dbReference type="PROSITE" id="PS50097">
    <property type="entry name" value="BTB"/>
    <property type="match status" value="1"/>
</dbReference>
<dbReference type="EMBL" id="BMAO01016081">
    <property type="protein sequence ID" value="GFR06142.1"/>
    <property type="molecule type" value="Genomic_DNA"/>
</dbReference>
<evidence type="ECO:0000313" key="3">
    <source>
        <dbReference type="Proteomes" id="UP000887116"/>
    </source>
</evidence>
<dbReference type="PANTHER" id="PTHR24410">
    <property type="entry name" value="HL07962P-RELATED"/>
    <property type="match status" value="1"/>
</dbReference>
<dbReference type="InterPro" id="IPR000210">
    <property type="entry name" value="BTB/POZ_dom"/>
</dbReference>
<name>A0A8X6LF54_TRICU</name>
<evidence type="ECO:0000259" key="1">
    <source>
        <dbReference type="PROSITE" id="PS50097"/>
    </source>
</evidence>
<dbReference type="InterPro" id="IPR011333">
    <property type="entry name" value="SKP1/BTB/POZ_sf"/>
</dbReference>
<comment type="caution">
    <text evidence="2">The sequence shown here is derived from an EMBL/GenBank/DDBJ whole genome shotgun (WGS) entry which is preliminary data.</text>
</comment>
<evidence type="ECO:0000313" key="2">
    <source>
        <dbReference type="EMBL" id="GFR06142.1"/>
    </source>
</evidence>
<dbReference type="InterPro" id="IPR051481">
    <property type="entry name" value="BTB-POZ/Galectin-3-binding"/>
</dbReference>
<dbReference type="AlphaFoldDB" id="A0A8X6LF54"/>
<accession>A0A8X6LF54</accession>
<dbReference type="Gene3D" id="3.30.710.10">
    <property type="entry name" value="Potassium Channel Kv1.1, Chain A"/>
    <property type="match status" value="1"/>
</dbReference>
<dbReference type="Pfam" id="PF00651">
    <property type="entry name" value="BTB"/>
    <property type="match status" value="1"/>
</dbReference>
<organism evidence="2 3">
    <name type="scientific">Trichonephila clavata</name>
    <name type="common">Joro spider</name>
    <name type="synonym">Nephila clavata</name>
    <dbReference type="NCBI Taxonomy" id="2740835"/>
    <lineage>
        <taxon>Eukaryota</taxon>
        <taxon>Metazoa</taxon>
        <taxon>Ecdysozoa</taxon>
        <taxon>Arthropoda</taxon>
        <taxon>Chelicerata</taxon>
        <taxon>Arachnida</taxon>
        <taxon>Araneae</taxon>
        <taxon>Araneomorphae</taxon>
        <taxon>Entelegynae</taxon>
        <taxon>Araneoidea</taxon>
        <taxon>Nephilidae</taxon>
        <taxon>Trichonephila</taxon>
    </lineage>
</organism>
<dbReference type="SUPFAM" id="SSF54695">
    <property type="entry name" value="POZ domain"/>
    <property type="match status" value="1"/>
</dbReference>
<reference evidence="2" key="1">
    <citation type="submission" date="2020-07" db="EMBL/GenBank/DDBJ databases">
        <title>Multicomponent nature underlies the extraordinary mechanical properties of spider dragline silk.</title>
        <authorList>
            <person name="Kono N."/>
            <person name="Nakamura H."/>
            <person name="Mori M."/>
            <person name="Yoshida Y."/>
            <person name="Ohtoshi R."/>
            <person name="Malay A.D."/>
            <person name="Moran D.A.P."/>
            <person name="Tomita M."/>
            <person name="Numata K."/>
            <person name="Arakawa K."/>
        </authorList>
    </citation>
    <scope>NUCLEOTIDE SEQUENCE</scope>
</reference>
<protein>
    <recommendedName>
        <fullName evidence="1">BTB domain-containing protein</fullName>
    </recommendedName>
</protein>
<keyword evidence="3" id="KW-1185">Reference proteome</keyword>
<proteinExistence type="predicted"/>
<dbReference type="Proteomes" id="UP000887116">
    <property type="component" value="Unassembled WGS sequence"/>
</dbReference>